<dbReference type="RefSeq" id="WP_338249620.1">
    <property type="nucleotide sequence ID" value="NZ_AP028907.1"/>
</dbReference>
<name>A0ABN6ZQ53_9CREN</name>
<evidence type="ECO:0000313" key="2">
    <source>
        <dbReference type="EMBL" id="BES82366.1"/>
    </source>
</evidence>
<dbReference type="NCBIfam" id="TIGR01444">
    <property type="entry name" value="fkbM_fam"/>
    <property type="match status" value="1"/>
</dbReference>
<dbReference type="InterPro" id="IPR052514">
    <property type="entry name" value="SAM-dependent_MTase"/>
</dbReference>
<dbReference type="InterPro" id="IPR029063">
    <property type="entry name" value="SAM-dependent_MTases_sf"/>
</dbReference>
<dbReference type="Proteomes" id="UP001341135">
    <property type="component" value="Chromosome"/>
</dbReference>
<reference evidence="2 3" key="1">
    <citation type="submission" date="2023-09" db="EMBL/GenBank/DDBJ databases">
        <title>Pyrofollis japonicus gen. nov. sp. nov., a novel member of the family Pyrodictiaceae isolated from the Iheya North hydrothermal field.</title>
        <authorList>
            <person name="Miyazaki U."/>
            <person name="Sanari M."/>
            <person name="Tame A."/>
            <person name="Kitajima M."/>
            <person name="Okamoto A."/>
            <person name="Sawayama S."/>
            <person name="Miyazaki J."/>
            <person name="Takai K."/>
            <person name="Nakagawa S."/>
        </authorList>
    </citation>
    <scope>NUCLEOTIDE SEQUENCE [LARGE SCALE GENOMIC DNA]</scope>
    <source>
        <strain evidence="2 3">AV2</strain>
    </source>
</reference>
<evidence type="ECO:0000313" key="3">
    <source>
        <dbReference type="Proteomes" id="UP001341135"/>
    </source>
</evidence>
<gene>
    <name evidence="2" type="ORF">PABY_19330</name>
</gene>
<evidence type="ECO:0000259" key="1">
    <source>
        <dbReference type="Pfam" id="PF05050"/>
    </source>
</evidence>
<organism evidence="2 3">
    <name type="scientific">Pyrodictium abyssi</name>
    <dbReference type="NCBI Taxonomy" id="54256"/>
    <lineage>
        <taxon>Archaea</taxon>
        <taxon>Thermoproteota</taxon>
        <taxon>Thermoprotei</taxon>
        <taxon>Desulfurococcales</taxon>
        <taxon>Pyrodictiaceae</taxon>
        <taxon>Pyrodictium</taxon>
    </lineage>
</organism>
<dbReference type="PANTHER" id="PTHR34203">
    <property type="entry name" value="METHYLTRANSFERASE, FKBM FAMILY PROTEIN"/>
    <property type="match status" value="1"/>
</dbReference>
<protein>
    <recommendedName>
        <fullName evidence="1">Methyltransferase FkbM domain-containing protein</fullName>
    </recommendedName>
</protein>
<dbReference type="SUPFAM" id="SSF53335">
    <property type="entry name" value="S-adenosyl-L-methionine-dependent methyltransferases"/>
    <property type="match status" value="1"/>
</dbReference>
<feature type="domain" description="Methyltransferase FkbM" evidence="1">
    <location>
        <begin position="123"/>
        <end position="240"/>
    </location>
</feature>
<sequence>MHRWLQRLRHLLDYIIYYKDWHKVAAVRLGLLQEAQVRLRGHEYCPLRLTRELYPTLSAITYLLTHGASFDPCHKTLVLEYHGRRAIFTNIYIYDAAYPSNLFVVYIEGEYAFLDVDDKTVVDIGASAGDTAIYFALNGARKVVAFEANPYLCRILKKNIEANNLSSRVEAVCAAAALRATETSTTFCVNRRWSTGSRIAGQSGCRPEEEPITVPVAKPPPADTAKLDCEGCEYDIILNMDEPMYGEIGLEYHGPPQPLIEHLESLGYKVRILRESNVKGWQEWHKQGVLHAILRR</sequence>
<dbReference type="EMBL" id="AP028907">
    <property type="protein sequence ID" value="BES82366.1"/>
    <property type="molecule type" value="Genomic_DNA"/>
</dbReference>
<dbReference type="GeneID" id="89289937"/>
<proteinExistence type="predicted"/>
<dbReference type="PANTHER" id="PTHR34203:SF15">
    <property type="entry name" value="SLL1173 PROTEIN"/>
    <property type="match status" value="1"/>
</dbReference>
<dbReference type="InterPro" id="IPR006342">
    <property type="entry name" value="FkbM_mtfrase"/>
</dbReference>
<accession>A0ABN6ZQ53</accession>
<dbReference type="Pfam" id="PF05050">
    <property type="entry name" value="Methyltransf_21"/>
    <property type="match status" value="1"/>
</dbReference>
<dbReference type="CDD" id="cd02440">
    <property type="entry name" value="AdoMet_MTases"/>
    <property type="match status" value="1"/>
</dbReference>
<keyword evidence="3" id="KW-1185">Reference proteome</keyword>
<dbReference type="Gene3D" id="3.40.50.150">
    <property type="entry name" value="Vaccinia Virus protein VP39"/>
    <property type="match status" value="1"/>
</dbReference>